<dbReference type="InterPro" id="IPR021109">
    <property type="entry name" value="Peptidase_aspartic_dom_sf"/>
</dbReference>
<protein>
    <recommendedName>
        <fullName evidence="3">Peptidase A2 domain-containing protein</fullName>
    </recommendedName>
</protein>
<reference evidence="2" key="1">
    <citation type="journal article" date="2017" name="Cell">
        <title>Insights into land plant evolution garnered from the Marchantia polymorpha genome.</title>
        <authorList>
            <person name="Bowman J.L."/>
            <person name="Kohchi T."/>
            <person name="Yamato K.T."/>
            <person name="Jenkins J."/>
            <person name="Shu S."/>
            <person name="Ishizaki K."/>
            <person name="Yamaoka S."/>
            <person name="Nishihama R."/>
            <person name="Nakamura Y."/>
            <person name="Berger F."/>
            <person name="Adam C."/>
            <person name="Aki S.S."/>
            <person name="Althoff F."/>
            <person name="Araki T."/>
            <person name="Arteaga-Vazquez M.A."/>
            <person name="Balasubrmanian S."/>
            <person name="Barry K."/>
            <person name="Bauer D."/>
            <person name="Boehm C.R."/>
            <person name="Briginshaw L."/>
            <person name="Caballero-Perez J."/>
            <person name="Catarino B."/>
            <person name="Chen F."/>
            <person name="Chiyoda S."/>
            <person name="Chovatia M."/>
            <person name="Davies K.M."/>
            <person name="Delmans M."/>
            <person name="Demura T."/>
            <person name="Dierschke T."/>
            <person name="Dolan L."/>
            <person name="Dorantes-Acosta A.E."/>
            <person name="Eklund D.M."/>
            <person name="Florent S.N."/>
            <person name="Flores-Sandoval E."/>
            <person name="Fujiyama A."/>
            <person name="Fukuzawa H."/>
            <person name="Galik B."/>
            <person name="Grimanelli D."/>
            <person name="Grimwood J."/>
            <person name="Grossniklaus U."/>
            <person name="Hamada T."/>
            <person name="Haseloff J."/>
            <person name="Hetherington A.J."/>
            <person name="Higo A."/>
            <person name="Hirakawa Y."/>
            <person name="Hundley H.N."/>
            <person name="Ikeda Y."/>
            <person name="Inoue K."/>
            <person name="Inoue S.I."/>
            <person name="Ishida S."/>
            <person name="Jia Q."/>
            <person name="Kakita M."/>
            <person name="Kanazawa T."/>
            <person name="Kawai Y."/>
            <person name="Kawashima T."/>
            <person name="Kennedy M."/>
            <person name="Kinose K."/>
            <person name="Kinoshita T."/>
            <person name="Kohara Y."/>
            <person name="Koide E."/>
            <person name="Komatsu K."/>
            <person name="Kopischke S."/>
            <person name="Kubo M."/>
            <person name="Kyozuka J."/>
            <person name="Lagercrantz U."/>
            <person name="Lin S.S."/>
            <person name="Lindquist E."/>
            <person name="Lipzen A.M."/>
            <person name="Lu C.W."/>
            <person name="De Luna E."/>
            <person name="Martienssen R.A."/>
            <person name="Minamino N."/>
            <person name="Mizutani M."/>
            <person name="Mizutani M."/>
            <person name="Mochizuki N."/>
            <person name="Monte I."/>
            <person name="Mosher R."/>
            <person name="Nagasaki H."/>
            <person name="Nakagami H."/>
            <person name="Naramoto S."/>
            <person name="Nishitani K."/>
            <person name="Ohtani M."/>
            <person name="Okamoto T."/>
            <person name="Okumura M."/>
            <person name="Phillips J."/>
            <person name="Pollak B."/>
            <person name="Reinders A."/>
            <person name="Rovekamp M."/>
            <person name="Sano R."/>
            <person name="Sawa S."/>
            <person name="Schmid M.W."/>
            <person name="Shirakawa M."/>
            <person name="Solano R."/>
            <person name="Spunde A."/>
            <person name="Suetsugu N."/>
            <person name="Sugano S."/>
            <person name="Sugiyama A."/>
            <person name="Sun R."/>
            <person name="Suzuki Y."/>
            <person name="Takenaka M."/>
            <person name="Takezawa D."/>
            <person name="Tomogane H."/>
            <person name="Tsuzuki M."/>
            <person name="Ueda T."/>
            <person name="Umeda M."/>
            <person name="Ward J.M."/>
            <person name="Watanabe Y."/>
            <person name="Yazaki K."/>
            <person name="Yokoyama R."/>
            <person name="Yoshitake Y."/>
            <person name="Yotsui I."/>
            <person name="Zachgo S."/>
            <person name="Schmutz J."/>
        </authorList>
    </citation>
    <scope>NUCLEOTIDE SEQUENCE [LARGE SCALE GENOMIC DNA]</scope>
    <source>
        <strain evidence="2">Tak-1</strain>
    </source>
</reference>
<dbReference type="SUPFAM" id="SSF50630">
    <property type="entry name" value="Acid proteases"/>
    <property type="match status" value="1"/>
</dbReference>
<evidence type="ECO:0000313" key="1">
    <source>
        <dbReference type="EMBL" id="PTQ35539.1"/>
    </source>
</evidence>
<dbReference type="EMBL" id="KZ772742">
    <property type="protein sequence ID" value="PTQ35539.1"/>
    <property type="molecule type" value="Genomic_DNA"/>
</dbReference>
<name>A0A2R6WNV8_MARPO</name>
<dbReference type="Pfam" id="PF13650">
    <property type="entry name" value="Asp_protease_2"/>
    <property type="match status" value="1"/>
</dbReference>
<dbReference type="InterPro" id="IPR034122">
    <property type="entry name" value="Retropepsin-like_bacterial"/>
</dbReference>
<dbReference type="OMA" id="NWMASTT"/>
<dbReference type="PROSITE" id="PS00141">
    <property type="entry name" value="ASP_PROTEASE"/>
    <property type="match status" value="1"/>
</dbReference>
<dbReference type="InterPro" id="IPR001969">
    <property type="entry name" value="Aspartic_peptidase_AS"/>
</dbReference>
<proteinExistence type="predicted"/>
<organism evidence="1 2">
    <name type="scientific">Marchantia polymorpha</name>
    <name type="common">Common liverwort</name>
    <name type="synonym">Marchantia aquatica</name>
    <dbReference type="NCBI Taxonomy" id="3197"/>
    <lineage>
        <taxon>Eukaryota</taxon>
        <taxon>Viridiplantae</taxon>
        <taxon>Streptophyta</taxon>
        <taxon>Embryophyta</taxon>
        <taxon>Marchantiophyta</taxon>
        <taxon>Marchantiopsida</taxon>
        <taxon>Marchantiidae</taxon>
        <taxon>Marchantiales</taxon>
        <taxon>Marchantiaceae</taxon>
        <taxon>Marchantia</taxon>
    </lineage>
</organism>
<keyword evidence="2" id="KW-1185">Reference proteome</keyword>
<dbReference type="Gramene" id="Mp4g14680.1">
    <property type="protein sequence ID" value="Mp4g14680.1.cds"/>
    <property type="gene ID" value="Mp4g14680"/>
</dbReference>
<dbReference type="GO" id="GO:0004190">
    <property type="term" value="F:aspartic-type endopeptidase activity"/>
    <property type="evidence" value="ECO:0007669"/>
    <property type="project" value="InterPro"/>
</dbReference>
<dbReference type="OrthoDB" id="425248at2759"/>
<accession>A0A2R6WNV8</accession>
<dbReference type="Gene3D" id="2.40.70.10">
    <property type="entry name" value="Acid Proteases"/>
    <property type="match status" value="1"/>
</dbReference>
<evidence type="ECO:0000313" key="2">
    <source>
        <dbReference type="Proteomes" id="UP000244005"/>
    </source>
</evidence>
<dbReference type="AlphaFoldDB" id="A0A2R6WNV8"/>
<dbReference type="GO" id="GO:0006508">
    <property type="term" value="P:proteolysis"/>
    <property type="evidence" value="ECO:0007669"/>
    <property type="project" value="InterPro"/>
</dbReference>
<sequence length="433" mass="46696">MNSSIAFPSNAWTPCRGRWSGNESRIRRTRQLTWLTGGWTRRRIALKHNVHLRKFELRASASAENDPGVLKDAIQQVEKMRAGAIKEELTRLSISYADCFEKQELVMRLANARVKNYSSQKKTMSTSSREFKTLARMPLTKLKSTATSPKNYILVPLKINDEGPFNFILDTGSTVTLIRPSIVTDILKLTPKAARVSMALMGGGISNQNNMTINLKDVKIGDHALCNVSALLMDEQMLRGWEASADGLLGLNILSQFDVEFDFSNGVLVFYPPGAASRGECDMQDMEKLSTSEVTLGILGVKVALGGAPPELALLDLGSSLCVASPDIAKLAGVSESVLQGRAPALGGGGMGQPGAMRFVSGLIDVGMVSATSDDEAASSPAFTIKGAQFAIGDVPALRAVGCRILLGLNVFQGSKLMFCQSTKSVYQQRSNK</sequence>
<gene>
    <name evidence="1" type="ORF">MARPO_0070s0013</name>
</gene>
<evidence type="ECO:0008006" key="3">
    <source>
        <dbReference type="Google" id="ProtNLM"/>
    </source>
</evidence>
<dbReference type="Proteomes" id="UP000244005">
    <property type="component" value="Unassembled WGS sequence"/>
</dbReference>
<dbReference type="CDD" id="cd05483">
    <property type="entry name" value="retropepsin_like_bacteria"/>
    <property type="match status" value="1"/>
</dbReference>